<dbReference type="InterPro" id="IPR050657">
    <property type="entry name" value="Ankyrin_repeat_domain"/>
</dbReference>
<dbReference type="SUPFAM" id="SSF48403">
    <property type="entry name" value="Ankyrin repeat"/>
    <property type="match status" value="1"/>
</dbReference>
<dbReference type="STRING" id="1403190.A0A0F0IL44"/>
<comment type="caution">
    <text evidence="4">The sequence shown here is derived from an EMBL/GenBank/DDBJ whole genome shotgun (WGS) entry which is preliminary data.</text>
</comment>
<sequence>MKTFPEADVIWWDASSYYVRCPFCEEVHHHGINWKTDKLRWSHCDQMDISTYLCCFPMNDQGEVAYEIEKTRGRYTNICVSPDSDNEDDDVDHLAVALAQKAKIAVQRERTHANIRKDSREMVTADLGDNRKPFEYKRILDAMYDCLNGDIRAVQRYLETSSEAQLFVQGRQYDGKTTLISAAAVPSSEMVSLLIKHGAEVDAVDNYGRSALMEAALFGRAENVKVLLQNGADKNTRDSDNRMAIDFARDHYRNRRERYKRTGGNLVSSSNRRLGCNEDTFKRDIDRQDIVRLFSGENRKSKIVFGSPPTLSGSKSYSFTPSLTQDSLVLHGPIEEYPVSSSYKTVARLERGGKFPSIGAMSGWAHGSMQSLRVDGRQWTDDVFYISEIAGHALASHRCDQGKNGRYNACHAEKQLIAYFIDRHVFLPRDVDPDSELEKKIECTEDELQELLSGTEIGRKVASLRKRKEDLKHEIFDGDERLVGKHDEIKALNLELKSVETALNLLIADSKARPLLKLESQLKALNNRLDRHADLNEMASAPPPASLVEAVILISSRPCQDCIVFTDKVNKRFGLSIQLFAAL</sequence>
<dbReference type="InterPro" id="IPR002110">
    <property type="entry name" value="Ankyrin_rpt"/>
</dbReference>
<dbReference type="Proteomes" id="UP000033540">
    <property type="component" value="Unassembled WGS sequence"/>
</dbReference>
<organism evidence="4 5">
    <name type="scientific">Aspergillus parasiticus (strain ATCC 56775 / NRRL 5862 / SRRC 143 / SU-1)</name>
    <dbReference type="NCBI Taxonomy" id="1403190"/>
    <lineage>
        <taxon>Eukaryota</taxon>
        <taxon>Fungi</taxon>
        <taxon>Dikarya</taxon>
        <taxon>Ascomycota</taxon>
        <taxon>Pezizomycotina</taxon>
        <taxon>Eurotiomycetes</taxon>
        <taxon>Eurotiomycetidae</taxon>
        <taxon>Eurotiales</taxon>
        <taxon>Aspergillaceae</taxon>
        <taxon>Aspergillus</taxon>
        <taxon>Aspergillus subgen. Circumdati</taxon>
    </lineage>
</organism>
<feature type="repeat" description="ANK" evidence="1">
    <location>
        <begin position="207"/>
        <end position="239"/>
    </location>
</feature>
<dbReference type="PANTHER" id="PTHR24147:SF53">
    <property type="entry name" value="ANKYRIN REPEAT DOMAIN 26"/>
    <property type="match status" value="1"/>
</dbReference>
<dbReference type="PROSITE" id="PS50297">
    <property type="entry name" value="ANK_REP_REGION"/>
    <property type="match status" value="2"/>
</dbReference>
<evidence type="ECO:0000259" key="3">
    <source>
        <dbReference type="Pfam" id="PF24120"/>
    </source>
</evidence>
<name>A0A0F0IL44_ASPPU</name>
<dbReference type="Pfam" id="PF12796">
    <property type="entry name" value="Ank_2"/>
    <property type="match status" value="1"/>
</dbReference>
<dbReference type="InterPro" id="IPR036770">
    <property type="entry name" value="Ankyrin_rpt-contain_sf"/>
</dbReference>
<accession>A0A0F0IL44</accession>
<dbReference type="AlphaFoldDB" id="A0A0F0IL44"/>
<dbReference type="Gene3D" id="1.25.40.20">
    <property type="entry name" value="Ankyrin repeat-containing domain"/>
    <property type="match status" value="1"/>
</dbReference>
<dbReference type="PROSITE" id="PS50088">
    <property type="entry name" value="ANK_REPEAT"/>
    <property type="match status" value="2"/>
</dbReference>
<feature type="repeat" description="ANK" evidence="1">
    <location>
        <begin position="174"/>
        <end position="206"/>
    </location>
</feature>
<keyword evidence="1" id="KW-0040">ANK repeat</keyword>
<proteinExistence type="predicted"/>
<dbReference type="OrthoDB" id="341259at2759"/>
<feature type="domain" description="Single-strand DNA deaminase toxin A-like C-terminal" evidence="3">
    <location>
        <begin position="360"/>
        <end position="417"/>
    </location>
</feature>
<protein>
    <submittedName>
        <fullName evidence="4">Ankyrin repeats 3 copy</fullName>
    </submittedName>
</protein>
<dbReference type="PANTHER" id="PTHR24147">
    <property type="entry name" value="ANKYRIN REPEAT DOMAIN 36-RELATED"/>
    <property type="match status" value="1"/>
</dbReference>
<dbReference type="InterPro" id="IPR057517">
    <property type="entry name" value="SsdA-like_C"/>
</dbReference>
<evidence type="ECO:0000256" key="2">
    <source>
        <dbReference type="SAM" id="Coils"/>
    </source>
</evidence>
<dbReference type="SMART" id="SM00248">
    <property type="entry name" value="ANK"/>
    <property type="match status" value="2"/>
</dbReference>
<dbReference type="Pfam" id="PF24120">
    <property type="entry name" value="SsdA_C"/>
    <property type="match status" value="1"/>
</dbReference>
<evidence type="ECO:0000313" key="4">
    <source>
        <dbReference type="EMBL" id="KJK66608.1"/>
    </source>
</evidence>
<evidence type="ECO:0000313" key="5">
    <source>
        <dbReference type="Proteomes" id="UP000033540"/>
    </source>
</evidence>
<feature type="coiled-coil region" evidence="2">
    <location>
        <begin position="489"/>
        <end position="535"/>
    </location>
</feature>
<evidence type="ECO:0000256" key="1">
    <source>
        <dbReference type="PROSITE-ProRule" id="PRU00023"/>
    </source>
</evidence>
<reference evidence="4 5" key="1">
    <citation type="submission" date="2015-02" db="EMBL/GenBank/DDBJ databases">
        <title>Draft genome sequence of Aspergillus parasiticus SU-1.</title>
        <authorList>
            <person name="Yu J."/>
            <person name="Fedorova N."/>
            <person name="Yin Y."/>
            <person name="Losada L."/>
            <person name="Zafar N."/>
            <person name="Taujale R."/>
            <person name="Ehrlich K.C."/>
            <person name="Bhatnagar D."/>
            <person name="Cleveland T.E."/>
            <person name="Bennett J.W."/>
            <person name="Nierman W.C."/>
        </authorList>
    </citation>
    <scope>NUCLEOTIDE SEQUENCE [LARGE SCALE GENOMIC DNA]</scope>
    <source>
        <strain evidence="5">ATCC 56775 / NRRL 5862 / SRRC 143 / SU-1</strain>
    </source>
</reference>
<dbReference type="EMBL" id="JZEE01000238">
    <property type="protein sequence ID" value="KJK66608.1"/>
    <property type="molecule type" value="Genomic_DNA"/>
</dbReference>
<gene>
    <name evidence="4" type="ORF">P875_00128087</name>
</gene>
<keyword evidence="2" id="KW-0175">Coiled coil</keyword>